<reference evidence="2" key="1">
    <citation type="journal article" date="2020" name="mSystems">
        <title>Genome- and Community-Level Interaction Insights into Carbon Utilization and Element Cycling Functions of Hydrothermarchaeota in Hydrothermal Sediment.</title>
        <authorList>
            <person name="Zhou Z."/>
            <person name="Liu Y."/>
            <person name="Xu W."/>
            <person name="Pan J."/>
            <person name="Luo Z.H."/>
            <person name="Li M."/>
        </authorList>
    </citation>
    <scope>NUCLEOTIDE SEQUENCE [LARGE SCALE GENOMIC DNA]</scope>
    <source>
        <strain evidence="2">SpSt-1235</strain>
    </source>
</reference>
<evidence type="ECO:0000313" key="2">
    <source>
        <dbReference type="EMBL" id="HER39939.1"/>
    </source>
</evidence>
<dbReference type="GO" id="GO:0051920">
    <property type="term" value="F:peroxiredoxin activity"/>
    <property type="evidence" value="ECO:0007669"/>
    <property type="project" value="InterPro"/>
</dbReference>
<dbReference type="AlphaFoldDB" id="A0A7C2M7S0"/>
<accession>A0A7C2M7S0</accession>
<organism evidence="2">
    <name type="scientific">Salinimicrobium catena</name>
    <dbReference type="NCBI Taxonomy" id="390640"/>
    <lineage>
        <taxon>Bacteria</taxon>
        <taxon>Pseudomonadati</taxon>
        <taxon>Bacteroidota</taxon>
        <taxon>Flavobacteriia</taxon>
        <taxon>Flavobacteriales</taxon>
        <taxon>Flavobacteriaceae</taxon>
        <taxon>Salinimicrobium</taxon>
    </lineage>
</organism>
<sequence>CPANWEEGKEAMNANRAGVASYLSSN</sequence>
<name>A0A7C2M7S0_9FLAO</name>
<gene>
    <name evidence="2" type="ORF">ENO10_01830</name>
</gene>
<comment type="caution">
    <text evidence="2">The sequence shown here is derived from an EMBL/GenBank/DDBJ whole genome shotgun (WGS) entry which is preliminary data.</text>
</comment>
<evidence type="ECO:0000259" key="1">
    <source>
        <dbReference type="Pfam" id="PF10417"/>
    </source>
</evidence>
<feature type="non-terminal residue" evidence="2">
    <location>
        <position position="1"/>
    </location>
</feature>
<dbReference type="InterPro" id="IPR019479">
    <property type="entry name" value="Peroxiredoxin_C"/>
</dbReference>
<protein>
    <submittedName>
        <fullName evidence="2">Peroxiredoxin</fullName>
    </submittedName>
</protein>
<dbReference type="Pfam" id="PF10417">
    <property type="entry name" value="1-cysPrx_C"/>
    <property type="match status" value="1"/>
</dbReference>
<dbReference type="Proteomes" id="UP000885753">
    <property type="component" value="Unassembled WGS sequence"/>
</dbReference>
<feature type="domain" description="Peroxiredoxin C-terminal" evidence="1">
    <location>
        <begin position="1"/>
        <end position="24"/>
    </location>
</feature>
<proteinExistence type="predicted"/>
<dbReference type="EMBL" id="DSEE01000136">
    <property type="protein sequence ID" value="HER39939.1"/>
    <property type="molecule type" value="Genomic_DNA"/>
</dbReference>